<comment type="similarity">
    <text evidence="3">Belongs to the P-Pant transferase superfamily. EntD family.</text>
</comment>
<name>A0ABY1ZI85_9GAMM</name>
<comment type="catalytic activity">
    <reaction evidence="10">
        <text>apo-[aryl-carrier protein] + CoA = holo-[aryl-carrier protein] + adenosine 3',5'-bisphosphate + H(+)</text>
        <dbReference type="Rhea" id="RHEA:48404"/>
        <dbReference type="Rhea" id="RHEA-COMP:15903"/>
        <dbReference type="Rhea" id="RHEA-COMP:17557"/>
        <dbReference type="ChEBI" id="CHEBI:15378"/>
        <dbReference type="ChEBI" id="CHEBI:29999"/>
        <dbReference type="ChEBI" id="CHEBI:57287"/>
        <dbReference type="ChEBI" id="CHEBI:58343"/>
        <dbReference type="ChEBI" id="CHEBI:64479"/>
    </reaction>
</comment>
<evidence type="ECO:0000256" key="6">
    <source>
        <dbReference type="ARBA" id="ARBA00022679"/>
    </source>
</evidence>
<evidence type="ECO:0000256" key="10">
    <source>
        <dbReference type="ARBA" id="ARBA00049176"/>
    </source>
</evidence>
<comment type="function">
    <text evidence="1">Involved in the biosynthesis of the siderophore enterobactin (enterochelin), which is a macrocyclic trimeric lactone of N-(2,3-dihydroxybenzoyl)-serine. The serine trilactone serves as a scaffolding for the three catechol functionalities that provide hexadentate coordination for the tightly ligated iron(2+) atoms. Plays an essential role in the assembly of the enterobactin by catalyzing the transfer of the 4'-phosphopantetheine (Ppant) moiety from coenzyme A to the apo-domains of both EntB (ArCP domain) and EntF (PCP domain) to yield their holo-forms which make them competent for the activation of 2,3-dihydroxybenzoate (DHB) and L-serine, respectively.</text>
</comment>
<evidence type="ECO:0000256" key="4">
    <source>
        <dbReference type="ARBA" id="ARBA00011503"/>
    </source>
</evidence>
<dbReference type="PANTHER" id="PTHR38096:SF1">
    <property type="entry name" value="ENTEROBACTIN SYNTHASE COMPONENT D"/>
    <property type="match status" value="1"/>
</dbReference>
<keyword evidence="7" id="KW-0259">Enterobactin biosynthesis</keyword>
<dbReference type="Proteomes" id="UP000313645">
    <property type="component" value="Unassembled WGS sequence"/>
</dbReference>
<proteinExistence type="inferred from homology"/>
<evidence type="ECO:0000256" key="11">
    <source>
        <dbReference type="ARBA" id="ARBA00049191"/>
    </source>
</evidence>
<dbReference type="Pfam" id="PF01648">
    <property type="entry name" value="ACPS"/>
    <property type="match status" value="1"/>
</dbReference>
<comment type="caution">
    <text evidence="14">The sequence shown here is derived from an EMBL/GenBank/DDBJ whole genome shotgun (WGS) entry which is preliminary data.</text>
</comment>
<dbReference type="Gene3D" id="3.90.470.20">
    <property type="entry name" value="4'-phosphopantetheinyl transferase domain"/>
    <property type="match status" value="1"/>
</dbReference>
<dbReference type="EMBL" id="SJDL01000037">
    <property type="protein sequence ID" value="TBW49999.1"/>
    <property type="molecule type" value="Genomic_DNA"/>
</dbReference>
<dbReference type="InterPro" id="IPR003542">
    <property type="entry name" value="Enbac_synth_compD-like"/>
</dbReference>
<reference evidence="14 15" key="1">
    <citation type="submission" date="2019-02" db="EMBL/GenBank/DDBJ databases">
        <title>Marinobacter halodurans sp. nov., a marine bacterium isolated from sea tidal flat.</title>
        <authorList>
            <person name="Yoo Y."/>
            <person name="Lee D.W."/>
            <person name="Kim B.S."/>
            <person name="Kim J.-J."/>
        </authorList>
    </citation>
    <scope>NUCLEOTIDE SEQUENCE [LARGE SCALE GENOMIC DNA]</scope>
    <source>
        <strain evidence="14 15">YJ-S3-2</strain>
    </source>
</reference>
<dbReference type="InterPro" id="IPR041354">
    <property type="entry name" value="4PPT_N"/>
</dbReference>
<dbReference type="SUPFAM" id="SSF56214">
    <property type="entry name" value="4'-phosphopantetheinyl transferase"/>
    <property type="match status" value="1"/>
</dbReference>
<feature type="domain" description="4'-phosphopantetheinyl transferase" evidence="12">
    <location>
        <begin position="121"/>
        <end position="205"/>
    </location>
</feature>
<dbReference type="GO" id="GO:0016740">
    <property type="term" value="F:transferase activity"/>
    <property type="evidence" value="ECO:0007669"/>
    <property type="project" value="UniProtKB-KW"/>
</dbReference>
<evidence type="ECO:0000259" key="12">
    <source>
        <dbReference type="Pfam" id="PF01648"/>
    </source>
</evidence>
<accession>A0ABY1ZI85</accession>
<dbReference type="PANTHER" id="PTHR38096">
    <property type="entry name" value="ENTEROBACTIN SYNTHASE COMPONENT D"/>
    <property type="match status" value="1"/>
</dbReference>
<evidence type="ECO:0000313" key="14">
    <source>
        <dbReference type="EMBL" id="TBW49999.1"/>
    </source>
</evidence>
<evidence type="ECO:0000256" key="9">
    <source>
        <dbReference type="ARBA" id="ARBA00031996"/>
    </source>
</evidence>
<comment type="pathway">
    <text evidence="2">Siderophore biosynthesis; enterobactin biosynthesis.</text>
</comment>
<gene>
    <name evidence="14" type="ORF">EZI54_18935</name>
</gene>
<evidence type="ECO:0000256" key="7">
    <source>
        <dbReference type="ARBA" id="ARBA00023191"/>
    </source>
</evidence>
<dbReference type="InterPro" id="IPR008278">
    <property type="entry name" value="4-PPantetheinyl_Trfase_dom"/>
</dbReference>
<dbReference type="InterPro" id="IPR037143">
    <property type="entry name" value="4-PPantetheinyl_Trfase_dom_sf"/>
</dbReference>
<protein>
    <recommendedName>
        <fullName evidence="5">Enterobactin synthase component D</fullName>
    </recommendedName>
    <alternativeName>
        <fullName evidence="8">4'-phosphopantetheinyl transferase EntD</fullName>
    </alternativeName>
    <alternativeName>
        <fullName evidence="9">Enterochelin synthase D</fullName>
    </alternativeName>
</protein>
<dbReference type="RefSeq" id="WP_131483447.1">
    <property type="nucleotide sequence ID" value="NZ_SJDL01000037.1"/>
</dbReference>
<comment type="subunit">
    <text evidence="4">EntB, EntD, EntE, and EntF form a multienzyme complex called enterobactin synthase.</text>
</comment>
<evidence type="ECO:0000259" key="13">
    <source>
        <dbReference type="Pfam" id="PF17837"/>
    </source>
</evidence>
<dbReference type="Pfam" id="PF17837">
    <property type="entry name" value="4PPT_N"/>
    <property type="match status" value="1"/>
</dbReference>
<sequence length="239" mass="26356">MTSLPSCCSNLGDDWPWRQPLPGLQLISLDFDADRLRPGDFRDCNMVPPATVQRAVSKRQTEYLAGRLCAREALHRTAKLAIYPGTGEDRAPRWPQGMVGSITHTQGWAAAIVGHDRDYAGVGLDAEVVMPDSRARKLAHQILTPNEITRFADALSGTPGACLTRIFSLKECLFKALYPITLKRFYFEHAEVLTLADDGRARLRLRMDLSEGWPAGRELDALLTQSGDRILGLVAVTAA</sequence>
<comment type="catalytic activity">
    <reaction evidence="11">
        <text>apo-[peptidyl-carrier protein] + CoA = holo-[peptidyl-carrier protein] + adenosine 3',5'-bisphosphate + H(+)</text>
        <dbReference type="Rhea" id="RHEA:46228"/>
        <dbReference type="Rhea" id="RHEA-COMP:11479"/>
        <dbReference type="Rhea" id="RHEA-COMP:11480"/>
        <dbReference type="ChEBI" id="CHEBI:15378"/>
        <dbReference type="ChEBI" id="CHEBI:29999"/>
        <dbReference type="ChEBI" id="CHEBI:57287"/>
        <dbReference type="ChEBI" id="CHEBI:58343"/>
        <dbReference type="ChEBI" id="CHEBI:64479"/>
    </reaction>
</comment>
<organism evidence="14 15">
    <name type="scientific">Marinobacter halodurans</name>
    <dbReference type="NCBI Taxonomy" id="2528979"/>
    <lineage>
        <taxon>Bacteria</taxon>
        <taxon>Pseudomonadati</taxon>
        <taxon>Pseudomonadota</taxon>
        <taxon>Gammaproteobacteria</taxon>
        <taxon>Pseudomonadales</taxon>
        <taxon>Marinobacteraceae</taxon>
        <taxon>Marinobacter</taxon>
    </lineage>
</organism>
<evidence type="ECO:0000256" key="5">
    <source>
        <dbReference type="ARBA" id="ARBA00019087"/>
    </source>
</evidence>
<keyword evidence="15" id="KW-1185">Reference proteome</keyword>
<dbReference type="PRINTS" id="PR01399">
    <property type="entry name" value="ENTSNTHTASED"/>
</dbReference>
<evidence type="ECO:0000313" key="15">
    <source>
        <dbReference type="Proteomes" id="UP000313645"/>
    </source>
</evidence>
<keyword evidence="6 14" id="KW-0808">Transferase</keyword>
<evidence type="ECO:0000256" key="8">
    <source>
        <dbReference type="ARBA" id="ARBA00029894"/>
    </source>
</evidence>
<evidence type="ECO:0000256" key="2">
    <source>
        <dbReference type="ARBA" id="ARBA00004993"/>
    </source>
</evidence>
<evidence type="ECO:0000256" key="3">
    <source>
        <dbReference type="ARBA" id="ARBA00008342"/>
    </source>
</evidence>
<feature type="domain" description="4'-phosphopantetheinyl transferase N-terminal" evidence="13">
    <location>
        <begin position="50"/>
        <end position="113"/>
    </location>
</feature>
<evidence type="ECO:0000256" key="1">
    <source>
        <dbReference type="ARBA" id="ARBA00003937"/>
    </source>
</evidence>